<accession>A0AAN7UYP3</accession>
<keyword evidence="2" id="KW-0597">Phosphoprotein</keyword>
<reference evidence="3 4" key="1">
    <citation type="submission" date="2023-10" db="EMBL/GenBank/DDBJ databases">
        <title>Draft genome sequence of Xylaria bambusicola isolate GMP-LS, the root and basal stem rot pathogen of sugarcane in Indonesia.</title>
        <authorList>
            <person name="Selvaraj P."/>
            <person name="Muralishankar V."/>
            <person name="Muruganantham S."/>
            <person name="Sp S."/>
            <person name="Haryani S."/>
            <person name="Lau K.J.X."/>
            <person name="Naqvi N.I."/>
        </authorList>
    </citation>
    <scope>NUCLEOTIDE SEQUENCE [LARGE SCALE GENOMIC DNA]</scope>
    <source>
        <strain evidence="3">GMP-LS</strain>
    </source>
</reference>
<protein>
    <recommendedName>
        <fullName evidence="5">AMP-dependent synthetase/ligase domain-containing protein</fullName>
    </recommendedName>
</protein>
<comment type="caution">
    <text evidence="3">The sequence shown here is derived from an EMBL/GenBank/DDBJ whole genome shotgun (WGS) entry which is preliminary data.</text>
</comment>
<dbReference type="Proteomes" id="UP001305414">
    <property type="component" value="Unassembled WGS sequence"/>
</dbReference>
<dbReference type="PANTHER" id="PTHR44845:SF6">
    <property type="entry name" value="BETA-ALANINE-ACTIVATING ENZYME"/>
    <property type="match status" value="1"/>
</dbReference>
<dbReference type="EMBL" id="JAWHQM010000062">
    <property type="protein sequence ID" value="KAK5636108.1"/>
    <property type="molecule type" value="Genomic_DNA"/>
</dbReference>
<evidence type="ECO:0000256" key="2">
    <source>
        <dbReference type="ARBA" id="ARBA00022553"/>
    </source>
</evidence>
<proteinExistence type="predicted"/>
<name>A0AAN7UYP3_9PEZI</name>
<dbReference type="InterPro" id="IPR042099">
    <property type="entry name" value="ANL_N_sf"/>
</dbReference>
<evidence type="ECO:0000313" key="3">
    <source>
        <dbReference type="EMBL" id="KAK5636108.1"/>
    </source>
</evidence>
<gene>
    <name evidence="3" type="ORF">RRF57_011820</name>
</gene>
<dbReference type="PANTHER" id="PTHR44845">
    <property type="entry name" value="CARRIER DOMAIN-CONTAINING PROTEIN"/>
    <property type="match status" value="1"/>
</dbReference>
<sequence length="88" mass="9838">MTCVISFGELNDHDEPPFGDLIPGARVILVDDTLHECDHGEVMISGPGLAAGNLNNPELTARKFIQWNRKRFYRTGDLARRTKSSELL</sequence>
<keyword evidence="1" id="KW-0596">Phosphopantetheine</keyword>
<keyword evidence="4" id="KW-1185">Reference proteome</keyword>
<dbReference type="AlphaFoldDB" id="A0AAN7UYP3"/>
<organism evidence="3 4">
    <name type="scientific">Xylaria bambusicola</name>
    <dbReference type="NCBI Taxonomy" id="326684"/>
    <lineage>
        <taxon>Eukaryota</taxon>
        <taxon>Fungi</taxon>
        <taxon>Dikarya</taxon>
        <taxon>Ascomycota</taxon>
        <taxon>Pezizomycotina</taxon>
        <taxon>Sordariomycetes</taxon>
        <taxon>Xylariomycetidae</taxon>
        <taxon>Xylariales</taxon>
        <taxon>Xylariaceae</taxon>
        <taxon>Xylaria</taxon>
    </lineage>
</organism>
<evidence type="ECO:0008006" key="5">
    <source>
        <dbReference type="Google" id="ProtNLM"/>
    </source>
</evidence>
<evidence type="ECO:0000313" key="4">
    <source>
        <dbReference type="Proteomes" id="UP001305414"/>
    </source>
</evidence>
<evidence type="ECO:0000256" key="1">
    <source>
        <dbReference type="ARBA" id="ARBA00022450"/>
    </source>
</evidence>
<dbReference type="SUPFAM" id="SSF56801">
    <property type="entry name" value="Acetyl-CoA synthetase-like"/>
    <property type="match status" value="1"/>
</dbReference>
<dbReference type="Gene3D" id="3.40.50.12780">
    <property type="entry name" value="N-terminal domain of ligase-like"/>
    <property type="match status" value="1"/>
</dbReference>